<comment type="caution">
    <text evidence="1">The sequence shown here is derived from an EMBL/GenBank/DDBJ whole genome shotgun (WGS) entry which is preliminary data.</text>
</comment>
<gene>
    <name evidence="1" type="ORF">DW028_05745</name>
    <name evidence="2" type="ORF">FYL31_03225</name>
</gene>
<reference evidence="1 3" key="1">
    <citation type="submission" date="2018-08" db="EMBL/GenBank/DDBJ databases">
        <title>A genome reference for cultivated species of the human gut microbiota.</title>
        <authorList>
            <person name="Zou Y."/>
            <person name="Xue W."/>
            <person name="Luo G."/>
        </authorList>
    </citation>
    <scope>NUCLEOTIDE SEQUENCE [LARGE SCALE GENOMIC DNA]</scope>
    <source>
        <strain evidence="1 3">AF38-24</strain>
    </source>
</reference>
<organism evidence="1 3">
    <name type="scientific">Agathobacter rectalis</name>
    <dbReference type="NCBI Taxonomy" id="39491"/>
    <lineage>
        <taxon>Bacteria</taxon>
        <taxon>Bacillati</taxon>
        <taxon>Bacillota</taxon>
        <taxon>Clostridia</taxon>
        <taxon>Lachnospirales</taxon>
        <taxon>Lachnospiraceae</taxon>
        <taxon>Agathobacter</taxon>
    </lineage>
</organism>
<reference evidence="2 4" key="3">
    <citation type="submission" date="2019-09" db="EMBL/GenBank/DDBJ databases">
        <title>Strain-level analysis of Eubacterium rectale using genomes from metagenomes.</title>
        <authorList>
            <person name="Karcher N."/>
            <person name="Segata N."/>
        </authorList>
    </citation>
    <scope>NUCLEOTIDE SEQUENCE [LARGE SCALE GENOMIC DNA]</scope>
    <source>
        <strain evidence="2 4">T3WBe13</strain>
    </source>
</reference>
<reference evidence="2 4" key="2">
    <citation type="submission" date="2019-08" db="EMBL/GenBank/DDBJ databases">
        <authorList>
            <person name="Duncan S."/>
            <person name="Walker A."/>
        </authorList>
    </citation>
    <scope>NUCLEOTIDE SEQUENCE [LARGE SCALE GENOMIC DNA]</scope>
    <source>
        <strain evidence="2 4">T3WBe13</strain>
    </source>
</reference>
<name>A0A415K1L8_9FIRM</name>
<dbReference type="AlphaFoldDB" id="A0A415K1L8"/>
<dbReference type="EMBL" id="VSTF01000002">
    <property type="protein sequence ID" value="TYL61301.1"/>
    <property type="molecule type" value="Genomic_DNA"/>
</dbReference>
<proteinExistence type="predicted"/>
<protein>
    <submittedName>
        <fullName evidence="1">Uncharacterized protein</fullName>
    </submittedName>
</protein>
<evidence type="ECO:0000313" key="3">
    <source>
        <dbReference type="Proteomes" id="UP000283297"/>
    </source>
</evidence>
<evidence type="ECO:0000313" key="4">
    <source>
        <dbReference type="Proteomes" id="UP000324327"/>
    </source>
</evidence>
<evidence type="ECO:0000313" key="1">
    <source>
        <dbReference type="EMBL" id="RHL30118.1"/>
    </source>
</evidence>
<dbReference type="RefSeq" id="WP_021925168.1">
    <property type="nucleotide sequence ID" value="NZ_CP100127.1"/>
</dbReference>
<accession>A0A415K1L8</accession>
<sequence>MKTVYVRTKTKDEARKRAEWLYMILRDCTPVIADLHTSKAQVVTESMVIKYVPENYTMDGIRCDIAIGFGQLGKIIATENTCDNLMDERELAKYIVDNETISENENIECRR</sequence>
<evidence type="ECO:0000313" key="2">
    <source>
        <dbReference type="EMBL" id="TYL61301.1"/>
    </source>
</evidence>
<dbReference type="Proteomes" id="UP000283297">
    <property type="component" value="Unassembled WGS sequence"/>
</dbReference>
<dbReference type="EMBL" id="QRON01000002">
    <property type="protein sequence ID" value="RHL30118.1"/>
    <property type="molecule type" value="Genomic_DNA"/>
</dbReference>
<dbReference type="GeneID" id="92742277"/>
<dbReference type="Proteomes" id="UP000324327">
    <property type="component" value="Unassembled WGS sequence"/>
</dbReference>